<organism evidence="2 3">
    <name type="scientific">Tistrella arctica</name>
    <dbReference type="NCBI Taxonomy" id="3133430"/>
    <lineage>
        <taxon>Bacteria</taxon>
        <taxon>Pseudomonadati</taxon>
        <taxon>Pseudomonadota</taxon>
        <taxon>Alphaproteobacteria</taxon>
        <taxon>Geminicoccales</taxon>
        <taxon>Geminicoccaceae</taxon>
        <taxon>Tistrella</taxon>
    </lineage>
</organism>
<dbReference type="Pfam" id="PF00873">
    <property type="entry name" value="ACR_tran"/>
    <property type="match status" value="1"/>
</dbReference>
<feature type="transmembrane region" description="Helical" evidence="1">
    <location>
        <begin position="530"/>
        <end position="550"/>
    </location>
</feature>
<comment type="caution">
    <text evidence="2">The sequence shown here is derived from an EMBL/GenBank/DDBJ whole genome shotgun (WGS) entry which is preliminary data.</text>
</comment>
<feature type="transmembrane region" description="Helical" evidence="1">
    <location>
        <begin position="910"/>
        <end position="931"/>
    </location>
</feature>
<feature type="transmembrane region" description="Helical" evidence="1">
    <location>
        <begin position="383"/>
        <end position="407"/>
    </location>
</feature>
<dbReference type="Proteomes" id="UP001413721">
    <property type="component" value="Unassembled WGS sequence"/>
</dbReference>
<dbReference type="Gene3D" id="3.30.70.1440">
    <property type="entry name" value="Multidrug efflux transporter AcrB pore domain"/>
    <property type="match status" value="1"/>
</dbReference>
<evidence type="ECO:0000313" key="2">
    <source>
        <dbReference type="EMBL" id="MEN2988473.1"/>
    </source>
</evidence>
<feature type="transmembrane region" description="Helical" evidence="1">
    <location>
        <begin position="358"/>
        <end position="377"/>
    </location>
</feature>
<keyword evidence="1" id="KW-0812">Transmembrane</keyword>
<dbReference type="Gene3D" id="3.30.2090.10">
    <property type="entry name" value="Multidrug efflux transporter AcrB TolC docking domain, DN and DC subdomains"/>
    <property type="match status" value="2"/>
</dbReference>
<feature type="transmembrane region" description="Helical" evidence="1">
    <location>
        <begin position="459"/>
        <end position="479"/>
    </location>
</feature>
<dbReference type="EMBL" id="JBBKTW010000003">
    <property type="protein sequence ID" value="MEN2988473.1"/>
    <property type="molecule type" value="Genomic_DNA"/>
</dbReference>
<evidence type="ECO:0000313" key="3">
    <source>
        <dbReference type="Proteomes" id="UP001413721"/>
    </source>
</evidence>
<dbReference type="PRINTS" id="PR00702">
    <property type="entry name" value="ACRIFLAVINRP"/>
</dbReference>
<dbReference type="InterPro" id="IPR027463">
    <property type="entry name" value="AcrB_DN_DC_subdom"/>
</dbReference>
<dbReference type="SUPFAM" id="SSF82714">
    <property type="entry name" value="Multidrug efflux transporter AcrB TolC docking domain, DN and DC subdomains"/>
    <property type="match status" value="1"/>
</dbReference>
<sequence length="1045" mass="113059">MRALINACLARTRTVMSLLVLLLISGAVAYNDIPKESDPDVAIPILYITMKHDGISPEDAERLLVRPMEQELRSIEGLKEMRATAEEGFATVVLEFEAGFDVEKAKRDVREQMDIAKVELPSETEEPELNEVNVALFPILVVTLSGDVDERLLIRLGRDLKDKIAALPGVLEVDVAGDREDLAEIVVDPRALDSYGISQDELVQLVGRNNQLVPAGALDSDAGRVSIKVPGLIQSVDDILDMPVKAVDGRVVTFRDIAVGQRGFKDPASIARVDGRPAIALEVTKRIGVNIIDTIDEVRALAEAESALYPDGVEVSYSQDKSEQIKIMLSDLSSNVASAIILVMIVVLAALGLRSAILVGIAIPGSFLTGMLVLSSMGLTVNIVVLFALILAVGMLVDGAIVVTEYADRRMLEGAHRVTAYREASNRMAWPIISSTATTLAAFLPLLFWPGIVGEFMKYLPITLIVTLTASLAMALVFVPVTGSIIGKPTAGSSRVAEMMQAAEEGGIRSVGGMAGLYVRTLDKAVRYPWIVIAIAIATAVLVFTAYGTFGRGIEFFPTVEPDNAQVQIRARGNMSIQEKDALVREVEAEVLELDGFKTVYTRTGTIRGEDFPADTIGIITLEFADWRTRPHASEILQTIRERTAEHPGLVVEAREEESGPPVGKAIQIELSSRTPEVLPAAVEHVLKGLNAVGGLIDIADSRPVPGIEWEMVVDRAQASRFGADVMGVGNAVRFVTQGVNVGTYRPDDTDDEVEIRVRFPEVDRTGDRLDQLRVQTAMGQTPISNFVIRRAAPTQGTIERVDARRVLTVDADVPDGVLPDNKMREIRAWIAANPLDPQVEIAYKGEDEEQRAAQEFLSRAFGIALFLIAIILVTQFNSFYQTALVLSAVVFSSLGVLIGMMATAQPFGIVMGGIGLIALAGIVVNNNIVLIDTYNEIRARGVGAVEAALRTGAQRLRPVMLTTVTTMLGLVPMMLSVNVDIPNRVIAVGAPSTQWWTQLSTAIVYGLGFATLLTLILTPAMLVLGDRVGAWARRIIRREPRPAA</sequence>
<feature type="transmembrane region" description="Helical" evidence="1">
    <location>
        <begin position="1000"/>
        <end position="1025"/>
    </location>
</feature>
<feature type="transmembrane region" description="Helical" evidence="1">
    <location>
        <begin position="332"/>
        <end position="351"/>
    </location>
</feature>
<gene>
    <name evidence="2" type="ORF">WG926_09175</name>
</gene>
<keyword evidence="1" id="KW-0472">Membrane</keyword>
<dbReference type="Gene3D" id="3.30.70.1430">
    <property type="entry name" value="Multidrug efflux transporter AcrB pore domain"/>
    <property type="match status" value="2"/>
</dbReference>
<dbReference type="RefSeq" id="WP_345937182.1">
    <property type="nucleotide sequence ID" value="NZ_JBBKTW010000003.1"/>
</dbReference>
<dbReference type="Gene3D" id="3.30.70.1320">
    <property type="entry name" value="Multidrug efflux transporter AcrB pore domain like"/>
    <property type="match status" value="1"/>
</dbReference>
<keyword evidence="3" id="KW-1185">Reference proteome</keyword>
<feature type="transmembrane region" description="Helical" evidence="1">
    <location>
        <begin position="857"/>
        <end position="877"/>
    </location>
</feature>
<feature type="transmembrane region" description="Helical" evidence="1">
    <location>
        <begin position="960"/>
        <end position="980"/>
    </location>
</feature>
<feature type="transmembrane region" description="Helical" evidence="1">
    <location>
        <begin position="428"/>
        <end position="453"/>
    </location>
</feature>
<evidence type="ECO:0000256" key="1">
    <source>
        <dbReference type="SAM" id="Phobius"/>
    </source>
</evidence>
<dbReference type="PANTHER" id="PTHR32063:SF0">
    <property type="entry name" value="SWARMING MOTILITY PROTEIN SWRC"/>
    <property type="match status" value="1"/>
</dbReference>
<dbReference type="InterPro" id="IPR001036">
    <property type="entry name" value="Acrflvin-R"/>
</dbReference>
<name>A0ABU9YI54_9PROT</name>
<protein>
    <submittedName>
        <fullName evidence="2">Efflux RND transporter permease subunit</fullName>
    </submittedName>
</protein>
<accession>A0ABU9YI54</accession>
<keyword evidence="1" id="KW-1133">Transmembrane helix</keyword>
<proteinExistence type="predicted"/>
<dbReference type="PANTHER" id="PTHR32063">
    <property type="match status" value="1"/>
</dbReference>
<dbReference type="SUPFAM" id="SSF82693">
    <property type="entry name" value="Multidrug efflux transporter AcrB pore domain, PN1, PN2, PC1 and PC2 subdomains"/>
    <property type="match status" value="2"/>
</dbReference>
<dbReference type="SUPFAM" id="SSF82866">
    <property type="entry name" value="Multidrug efflux transporter AcrB transmembrane domain"/>
    <property type="match status" value="2"/>
</dbReference>
<feature type="transmembrane region" description="Helical" evidence="1">
    <location>
        <begin position="884"/>
        <end position="904"/>
    </location>
</feature>
<reference evidence="2 3" key="1">
    <citation type="submission" date="2024-03" db="EMBL/GenBank/DDBJ databases">
        <title>High-quality draft genome sequencing of Tistrella sp. BH-R2-4.</title>
        <authorList>
            <person name="Dong C."/>
        </authorList>
    </citation>
    <scope>NUCLEOTIDE SEQUENCE [LARGE SCALE GENOMIC DNA]</scope>
    <source>
        <strain evidence="2 3">BH-R2-4</strain>
    </source>
</reference>
<dbReference type="Gene3D" id="1.20.1640.10">
    <property type="entry name" value="Multidrug efflux transporter AcrB transmembrane domain"/>
    <property type="match status" value="2"/>
</dbReference>